<proteinExistence type="predicted"/>
<keyword evidence="2" id="KW-0441">Lipid A biosynthesis</keyword>
<keyword evidence="6 8" id="KW-0012">Acyltransferase</keyword>
<dbReference type="PANTHER" id="PTHR43378:SF2">
    <property type="entry name" value="UDP-3-O-ACYLGLUCOSAMINE N-ACYLTRANSFERASE 1, MITOCHONDRIAL-RELATED"/>
    <property type="match status" value="1"/>
</dbReference>
<keyword evidence="5" id="KW-0443">Lipid metabolism</keyword>
<dbReference type="GO" id="GO:0103118">
    <property type="term" value="F:UDP-3-O-[(3R)-3-hydroxyacyl]-glucosamine N-acyltransferase activity"/>
    <property type="evidence" value="ECO:0007669"/>
    <property type="project" value="UniProtKB-EC"/>
</dbReference>
<protein>
    <submittedName>
        <fullName evidence="8">UDP-3-O-[3-hydroxymyristoyl] glucosamine N-acyltransferase</fullName>
        <ecNumber evidence="8">2.3.1.191</ecNumber>
    </submittedName>
</protein>
<dbReference type="GO" id="GO:0009245">
    <property type="term" value="P:lipid A biosynthetic process"/>
    <property type="evidence" value="ECO:0007669"/>
    <property type="project" value="UniProtKB-KW"/>
</dbReference>
<dbReference type="SUPFAM" id="SSF51161">
    <property type="entry name" value="Trimeric LpxA-like enzymes"/>
    <property type="match status" value="1"/>
</dbReference>
<dbReference type="EMBL" id="UOES01000118">
    <property type="protein sequence ID" value="VAW26587.1"/>
    <property type="molecule type" value="Genomic_DNA"/>
</dbReference>
<evidence type="ECO:0000259" key="7">
    <source>
        <dbReference type="Pfam" id="PF04613"/>
    </source>
</evidence>
<sequence length="183" mass="19608">MEFSVAQIAALLEGKVEGNEKIVISGLGKIEDATPNQLSFLANPKYEQYIYSTKAGAVMVAKDFEPTDIISTTLIRVEDPYASFTAILEEYHKAVTFSKSGVEEPNYIGENSTVGNDIYRGAFSYIGKNVLIGNNVKIYPNAYIGDGCKIGDNTLIYAGAKIYEGCVVGNGCTIHAGAVLGSD</sequence>
<dbReference type="EC" id="2.3.1.191" evidence="8"/>
<evidence type="ECO:0000256" key="2">
    <source>
        <dbReference type="ARBA" id="ARBA00022556"/>
    </source>
</evidence>
<dbReference type="GO" id="GO:0016020">
    <property type="term" value="C:membrane"/>
    <property type="evidence" value="ECO:0007669"/>
    <property type="project" value="GOC"/>
</dbReference>
<evidence type="ECO:0000256" key="3">
    <source>
        <dbReference type="ARBA" id="ARBA00022679"/>
    </source>
</evidence>
<dbReference type="Gene3D" id="3.40.1390.10">
    <property type="entry name" value="MurE/MurF, N-terminal domain"/>
    <property type="match status" value="1"/>
</dbReference>
<name>A0A3B0UN41_9ZZZZ</name>
<dbReference type="PANTHER" id="PTHR43378">
    <property type="entry name" value="UDP-3-O-ACYLGLUCOSAMINE N-ACYLTRANSFERASE"/>
    <property type="match status" value="1"/>
</dbReference>
<dbReference type="InterPro" id="IPR007691">
    <property type="entry name" value="LpxD"/>
</dbReference>
<dbReference type="AlphaFoldDB" id="A0A3B0UN41"/>
<dbReference type="InterPro" id="IPR011004">
    <property type="entry name" value="Trimer_LpxA-like_sf"/>
</dbReference>
<reference evidence="8" key="1">
    <citation type="submission" date="2018-06" db="EMBL/GenBank/DDBJ databases">
        <authorList>
            <person name="Zhirakovskaya E."/>
        </authorList>
    </citation>
    <scope>NUCLEOTIDE SEQUENCE</scope>
</reference>
<dbReference type="InterPro" id="IPR001451">
    <property type="entry name" value="Hexapep"/>
</dbReference>
<keyword evidence="4" id="KW-0677">Repeat</keyword>
<dbReference type="Pfam" id="PF00132">
    <property type="entry name" value="Hexapep"/>
    <property type="match status" value="1"/>
</dbReference>
<dbReference type="Pfam" id="PF04613">
    <property type="entry name" value="LpxD"/>
    <property type="match status" value="1"/>
</dbReference>
<dbReference type="Gene3D" id="2.160.10.10">
    <property type="entry name" value="Hexapeptide repeat proteins"/>
    <property type="match status" value="1"/>
</dbReference>
<accession>A0A3B0UN41</accession>
<evidence type="ECO:0000256" key="4">
    <source>
        <dbReference type="ARBA" id="ARBA00022737"/>
    </source>
</evidence>
<keyword evidence="1" id="KW-0444">Lipid biosynthesis</keyword>
<evidence type="ECO:0000313" key="8">
    <source>
        <dbReference type="EMBL" id="VAW26587.1"/>
    </source>
</evidence>
<dbReference type="InterPro" id="IPR020573">
    <property type="entry name" value="UDP_GlcNAc_AcTrfase_non-rep"/>
</dbReference>
<evidence type="ECO:0000256" key="5">
    <source>
        <dbReference type="ARBA" id="ARBA00023098"/>
    </source>
</evidence>
<keyword evidence="3 8" id="KW-0808">Transferase</keyword>
<dbReference type="GO" id="GO:0016410">
    <property type="term" value="F:N-acyltransferase activity"/>
    <property type="evidence" value="ECO:0007669"/>
    <property type="project" value="InterPro"/>
</dbReference>
<evidence type="ECO:0000256" key="1">
    <source>
        <dbReference type="ARBA" id="ARBA00022516"/>
    </source>
</evidence>
<feature type="domain" description="UDP-3-O-[3-hydroxymyristoyl] glucosamine N-acyltransferase non-repeat region" evidence="7">
    <location>
        <begin position="22"/>
        <end position="89"/>
    </location>
</feature>
<gene>
    <name evidence="8" type="ORF">MNBD_BACTEROID06-1839</name>
</gene>
<feature type="non-terminal residue" evidence="8">
    <location>
        <position position="183"/>
    </location>
</feature>
<organism evidence="8">
    <name type="scientific">hydrothermal vent metagenome</name>
    <dbReference type="NCBI Taxonomy" id="652676"/>
    <lineage>
        <taxon>unclassified sequences</taxon>
        <taxon>metagenomes</taxon>
        <taxon>ecological metagenomes</taxon>
    </lineage>
</organism>
<evidence type="ECO:0000256" key="6">
    <source>
        <dbReference type="ARBA" id="ARBA00023315"/>
    </source>
</evidence>